<dbReference type="GO" id="GO:0020037">
    <property type="term" value="F:heme binding"/>
    <property type="evidence" value="ECO:0007669"/>
    <property type="project" value="InterPro"/>
</dbReference>
<evidence type="ECO:0000313" key="6">
    <source>
        <dbReference type="EMBL" id="KAG0649269.1"/>
    </source>
</evidence>
<feature type="binding site" description="axial binding residue" evidence="5">
    <location>
        <position position="153"/>
    </location>
    <ligand>
        <name>heme</name>
        <dbReference type="ChEBI" id="CHEBI:30413"/>
    </ligand>
    <ligandPart>
        <name>Fe</name>
        <dbReference type="ChEBI" id="CHEBI:18248"/>
    </ligandPart>
</feature>
<dbReference type="PRINTS" id="PR00465">
    <property type="entry name" value="EP450IV"/>
</dbReference>
<protein>
    <submittedName>
        <fullName evidence="6">Cytochrome P450 monooxygenase lolP1</fullName>
    </submittedName>
</protein>
<dbReference type="InterPro" id="IPR002403">
    <property type="entry name" value="Cyt_P450_E_grp-IV"/>
</dbReference>
<keyword evidence="6" id="KW-0503">Monooxygenase</keyword>
<dbReference type="GO" id="GO:0005506">
    <property type="term" value="F:iron ion binding"/>
    <property type="evidence" value="ECO:0007669"/>
    <property type="project" value="InterPro"/>
</dbReference>
<gene>
    <name evidence="6" type="ORF">D0Z07_4308</name>
</gene>
<reference evidence="6" key="1">
    <citation type="submission" date="2019-07" db="EMBL/GenBank/DDBJ databases">
        <title>Hyphodiscus hymeniophilus genome sequencing and assembly.</title>
        <authorList>
            <person name="Kramer G."/>
            <person name="Nodwell J."/>
        </authorList>
    </citation>
    <scope>NUCLEOTIDE SEQUENCE</scope>
    <source>
        <strain evidence="6">ATCC 34498</strain>
    </source>
</reference>
<dbReference type="OrthoDB" id="1470350at2759"/>
<accession>A0A9P6VK61</accession>
<dbReference type="EMBL" id="VNKQ01000008">
    <property type="protein sequence ID" value="KAG0649269.1"/>
    <property type="molecule type" value="Genomic_DNA"/>
</dbReference>
<dbReference type="PANTHER" id="PTHR24305:SF168">
    <property type="entry name" value="P450, PUTATIVE (EUROFUNG)-RELATED"/>
    <property type="match status" value="1"/>
</dbReference>
<evidence type="ECO:0000256" key="5">
    <source>
        <dbReference type="PIRSR" id="PIRSR602403-1"/>
    </source>
</evidence>
<evidence type="ECO:0000256" key="1">
    <source>
        <dbReference type="ARBA" id="ARBA00001971"/>
    </source>
</evidence>
<sequence>MALPGQRQWQKPYFRSTTLRATMLFVITNHNIYTKLQAEIDSTVVPGTIISNHQVEALPYLRAVIKEGARMWPPASGLMSKKTPPEGDMINGVFVPGGIDIGQCAWDVQRSKRVYGEDSPVFRPERWLEVKEEQLERMERSLSLIWGYGKYSCLGKNIAWMELNKCLFEVRTFV</sequence>
<keyword evidence="3 5" id="KW-0479">Metal-binding</keyword>
<dbReference type="PRINTS" id="PR00385">
    <property type="entry name" value="P450"/>
</dbReference>
<proteinExistence type="inferred from homology"/>
<dbReference type="InterPro" id="IPR036396">
    <property type="entry name" value="Cyt_P450_sf"/>
</dbReference>
<dbReference type="Proteomes" id="UP000785200">
    <property type="component" value="Unassembled WGS sequence"/>
</dbReference>
<evidence type="ECO:0000256" key="2">
    <source>
        <dbReference type="ARBA" id="ARBA00010617"/>
    </source>
</evidence>
<keyword evidence="5" id="KW-0349">Heme</keyword>
<keyword evidence="7" id="KW-1185">Reference proteome</keyword>
<dbReference type="SUPFAM" id="SSF48264">
    <property type="entry name" value="Cytochrome P450"/>
    <property type="match status" value="1"/>
</dbReference>
<evidence type="ECO:0000256" key="3">
    <source>
        <dbReference type="ARBA" id="ARBA00022723"/>
    </source>
</evidence>
<dbReference type="InterPro" id="IPR001128">
    <property type="entry name" value="Cyt_P450"/>
</dbReference>
<dbReference type="InterPro" id="IPR050121">
    <property type="entry name" value="Cytochrome_P450_monoxygenase"/>
</dbReference>
<dbReference type="AlphaFoldDB" id="A0A9P6VK61"/>
<keyword evidence="4 5" id="KW-0408">Iron</keyword>
<name>A0A9P6VK61_9HELO</name>
<comment type="cofactor">
    <cofactor evidence="1 5">
        <name>heme</name>
        <dbReference type="ChEBI" id="CHEBI:30413"/>
    </cofactor>
</comment>
<dbReference type="GO" id="GO:0016705">
    <property type="term" value="F:oxidoreductase activity, acting on paired donors, with incorporation or reduction of molecular oxygen"/>
    <property type="evidence" value="ECO:0007669"/>
    <property type="project" value="InterPro"/>
</dbReference>
<dbReference type="GO" id="GO:0004497">
    <property type="term" value="F:monooxygenase activity"/>
    <property type="evidence" value="ECO:0007669"/>
    <property type="project" value="UniProtKB-KW"/>
</dbReference>
<evidence type="ECO:0000256" key="4">
    <source>
        <dbReference type="ARBA" id="ARBA00023004"/>
    </source>
</evidence>
<dbReference type="Pfam" id="PF00067">
    <property type="entry name" value="p450"/>
    <property type="match status" value="1"/>
</dbReference>
<comment type="similarity">
    <text evidence="2">Belongs to the cytochrome P450 family.</text>
</comment>
<comment type="caution">
    <text evidence="6">The sequence shown here is derived from an EMBL/GenBank/DDBJ whole genome shotgun (WGS) entry which is preliminary data.</text>
</comment>
<keyword evidence="6" id="KW-0560">Oxidoreductase</keyword>
<dbReference type="PANTHER" id="PTHR24305">
    <property type="entry name" value="CYTOCHROME P450"/>
    <property type="match status" value="1"/>
</dbReference>
<evidence type="ECO:0000313" key="7">
    <source>
        <dbReference type="Proteomes" id="UP000785200"/>
    </source>
</evidence>
<dbReference type="Gene3D" id="1.10.630.10">
    <property type="entry name" value="Cytochrome P450"/>
    <property type="match status" value="1"/>
</dbReference>
<organism evidence="6 7">
    <name type="scientific">Hyphodiscus hymeniophilus</name>
    <dbReference type="NCBI Taxonomy" id="353542"/>
    <lineage>
        <taxon>Eukaryota</taxon>
        <taxon>Fungi</taxon>
        <taxon>Dikarya</taxon>
        <taxon>Ascomycota</taxon>
        <taxon>Pezizomycotina</taxon>
        <taxon>Leotiomycetes</taxon>
        <taxon>Helotiales</taxon>
        <taxon>Hyphodiscaceae</taxon>
        <taxon>Hyphodiscus</taxon>
    </lineage>
</organism>